<accession>A0A1B1N507</accession>
<dbReference type="GO" id="GO:0005829">
    <property type="term" value="C:cytosol"/>
    <property type="evidence" value="ECO:0007669"/>
    <property type="project" value="TreeGrafter"/>
</dbReference>
<dbReference type="PANTHER" id="PTHR47396:SF1">
    <property type="entry name" value="ATP-DEPENDENT HELICASE IRC3-RELATED"/>
    <property type="match status" value="1"/>
</dbReference>
<dbReference type="KEGG" id="pyg:AWM70_19505"/>
<dbReference type="SMART" id="SM00487">
    <property type="entry name" value="DEXDc"/>
    <property type="match status" value="1"/>
</dbReference>
<dbReference type="InterPro" id="IPR014001">
    <property type="entry name" value="Helicase_ATP-bd"/>
</dbReference>
<dbReference type="InterPro" id="IPR001650">
    <property type="entry name" value="Helicase_C-like"/>
</dbReference>
<dbReference type="RefSeq" id="WP_068699200.1">
    <property type="nucleotide sequence ID" value="NZ_CP014167.1"/>
</dbReference>
<protein>
    <recommendedName>
        <fullName evidence="6">Restriction endonuclease subunit R</fullName>
    </recommendedName>
</protein>
<feature type="domain" description="Helicase C-terminal" evidence="3">
    <location>
        <begin position="261"/>
        <end position="420"/>
    </location>
</feature>
<dbReference type="PROSITE" id="PS51194">
    <property type="entry name" value="HELICASE_CTER"/>
    <property type="match status" value="1"/>
</dbReference>
<name>A0A1B1N507_9BACL</name>
<sequence length="609" mass="69402">MYFQKTFAHIEGNPNLREPQVQGYLRVKEYFESPVDHKPALVTLPTGVGKTGLMAILPYGIAKDRVLIVTPNRTIRNTVTDSLDPRYEHNFWWNRKVINVPSNLPEVIEYEGDPRTLEQAKIVITNIHRIQSHNTSSLLQKVPRDFFDMIIIDEAHHSPAASWVEMEDYFNSAKIVKITGTPFRSDKKEIYAEDIYSYPLSRAMIKGYVKQLVKKEYIPDQLTFKVQGFEEDVSLEEVLKLKDSDWVERTVAYSTQCSEAVVKRSLQIMTEKREATGVPHKIIAVACSIEHAREIKQLYEAAECPASIIHSDMEPSEQDRERVDFHNDRTHVIVNVGMLGEGYDHPYISIAAIFRPFKSLSAYAQFAGRALRSIPDAKDAAIDNVAHLVYHNALGLEELWEYYSKEQQKAEIIDRLEKLFEENEGGGSSDGNGGSELDVGEARQSESYREELKTFVGDETILEAYEEAIRQSRNKTEEALEALRSKGIPVTDEMIKLIEGSTFEDIAKSKRPDLELKERRQELKTYIENGIAEILTAKGLNPKGKAEDIATKLGYYRDTQLALDGLCVKIINEQLLKAIGYPRKQWSIADFKQARPLAEKHVAYLSERL</sequence>
<dbReference type="STRING" id="1462996.AWM70_19505"/>
<organism evidence="4 5">
    <name type="scientific">Paenibacillus yonginensis</name>
    <dbReference type="NCBI Taxonomy" id="1462996"/>
    <lineage>
        <taxon>Bacteria</taxon>
        <taxon>Bacillati</taxon>
        <taxon>Bacillota</taxon>
        <taxon>Bacilli</taxon>
        <taxon>Bacillales</taxon>
        <taxon>Paenibacillaceae</taxon>
        <taxon>Paenibacillus</taxon>
    </lineage>
</organism>
<reference evidence="4 5" key="1">
    <citation type="submission" date="2016-01" db="EMBL/GenBank/DDBJ databases">
        <title>Complete Genome Sequence of Paenibacillus yonginensis DCY84, a novel Plant Growth-Promoting Bacteria with Elicitation of Induced Systemic Resistance.</title>
        <authorList>
            <person name="Kim Y.J."/>
            <person name="Yang D.C."/>
            <person name="Sukweenadhi J."/>
        </authorList>
    </citation>
    <scope>NUCLEOTIDE SEQUENCE [LARGE SCALE GENOMIC DNA]</scope>
    <source>
        <strain evidence="4 5">DCY84</strain>
    </source>
</reference>
<evidence type="ECO:0000313" key="4">
    <source>
        <dbReference type="EMBL" id="ANS76492.1"/>
    </source>
</evidence>
<dbReference type="GO" id="GO:0005524">
    <property type="term" value="F:ATP binding"/>
    <property type="evidence" value="ECO:0007669"/>
    <property type="project" value="InterPro"/>
</dbReference>
<evidence type="ECO:0000313" key="5">
    <source>
        <dbReference type="Proteomes" id="UP000092573"/>
    </source>
</evidence>
<dbReference type="InterPro" id="IPR027417">
    <property type="entry name" value="P-loop_NTPase"/>
</dbReference>
<feature type="compositionally biased region" description="Gly residues" evidence="1">
    <location>
        <begin position="425"/>
        <end position="434"/>
    </location>
</feature>
<dbReference type="SUPFAM" id="SSF52540">
    <property type="entry name" value="P-loop containing nucleoside triphosphate hydrolases"/>
    <property type="match status" value="1"/>
</dbReference>
<dbReference type="Pfam" id="PF00271">
    <property type="entry name" value="Helicase_C"/>
    <property type="match status" value="1"/>
</dbReference>
<dbReference type="Pfam" id="PF04851">
    <property type="entry name" value="ResIII"/>
    <property type="match status" value="1"/>
</dbReference>
<keyword evidence="5" id="KW-1185">Reference proteome</keyword>
<dbReference type="PANTHER" id="PTHR47396">
    <property type="entry name" value="TYPE I RESTRICTION ENZYME ECOKI R PROTEIN"/>
    <property type="match status" value="1"/>
</dbReference>
<dbReference type="GO" id="GO:0016787">
    <property type="term" value="F:hydrolase activity"/>
    <property type="evidence" value="ECO:0007669"/>
    <property type="project" value="InterPro"/>
</dbReference>
<dbReference type="InterPro" id="IPR050742">
    <property type="entry name" value="Helicase_Restrict-Modif_Enz"/>
</dbReference>
<dbReference type="Proteomes" id="UP000092573">
    <property type="component" value="Chromosome"/>
</dbReference>
<dbReference type="SMART" id="SM00490">
    <property type="entry name" value="HELICc"/>
    <property type="match status" value="1"/>
</dbReference>
<dbReference type="Gene3D" id="3.40.50.300">
    <property type="entry name" value="P-loop containing nucleotide triphosphate hydrolases"/>
    <property type="match status" value="2"/>
</dbReference>
<evidence type="ECO:0000259" key="3">
    <source>
        <dbReference type="PROSITE" id="PS51194"/>
    </source>
</evidence>
<evidence type="ECO:0000256" key="1">
    <source>
        <dbReference type="SAM" id="MobiDB-lite"/>
    </source>
</evidence>
<feature type="region of interest" description="Disordered" evidence="1">
    <location>
        <begin position="423"/>
        <end position="445"/>
    </location>
</feature>
<feature type="domain" description="Helicase ATP-binding" evidence="2">
    <location>
        <begin position="31"/>
        <end position="200"/>
    </location>
</feature>
<gene>
    <name evidence="4" type="ORF">AWM70_19505</name>
</gene>
<dbReference type="EMBL" id="CP014167">
    <property type="protein sequence ID" value="ANS76492.1"/>
    <property type="molecule type" value="Genomic_DNA"/>
</dbReference>
<dbReference type="InterPro" id="IPR006935">
    <property type="entry name" value="Helicase/UvrB_N"/>
</dbReference>
<evidence type="ECO:0008006" key="6">
    <source>
        <dbReference type="Google" id="ProtNLM"/>
    </source>
</evidence>
<dbReference type="PROSITE" id="PS51192">
    <property type="entry name" value="HELICASE_ATP_BIND_1"/>
    <property type="match status" value="1"/>
</dbReference>
<dbReference type="OrthoDB" id="9802848at2"/>
<proteinExistence type="predicted"/>
<dbReference type="GO" id="GO:0003677">
    <property type="term" value="F:DNA binding"/>
    <property type="evidence" value="ECO:0007669"/>
    <property type="project" value="InterPro"/>
</dbReference>
<evidence type="ECO:0000259" key="2">
    <source>
        <dbReference type="PROSITE" id="PS51192"/>
    </source>
</evidence>
<dbReference type="AlphaFoldDB" id="A0A1B1N507"/>